<feature type="transmembrane region" description="Helical" evidence="9">
    <location>
        <begin position="51"/>
        <end position="71"/>
    </location>
</feature>
<evidence type="ECO:0000256" key="7">
    <source>
        <dbReference type="ARBA" id="ARBA00022989"/>
    </source>
</evidence>
<feature type="transmembrane region" description="Helical" evidence="9">
    <location>
        <begin position="78"/>
        <end position="97"/>
    </location>
</feature>
<reference evidence="10" key="1">
    <citation type="submission" date="2018-05" db="EMBL/GenBank/DDBJ databases">
        <authorList>
            <person name="Lanie J.A."/>
            <person name="Ng W.-L."/>
            <person name="Kazmierczak K.M."/>
            <person name="Andrzejewski T.M."/>
            <person name="Davidsen T.M."/>
            <person name="Wayne K.J."/>
            <person name="Tettelin H."/>
            <person name="Glass J.I."/>
            <person name="Rusch D."/>
            <person name="Podicherti R."/>
            <person name="Tsui H.-C.T."/>
            <person name="Winkler M.E."/>
        </authorList>
    </citation>
    <scope>NUCLEOTIDE SEQUENCE</scope>
</reference>
<dbReference type="GO" id="GO:0009236">
    <property type="term" value="P:cobalamin biosynthetic process"/>
    <property type="evidence" value="ECO:0007669"/>
    <property type="project" value="UniProtKB-UniPathway"/>
</dbReference>
<keyword evidence="7 9" id="KW-1133">Transmembrane helix</keyword>
<comment type="subcellular location">
    <subcellularLocation>
        <location evidence="1">Cell membrane</location>
        <topology evidence="1">Multi-pass membrane protein</topology>
    </subcellularLocation>
</comment>
<comment type="similarity">
    <text evidence="3">Belongs to the CobD/CbiB family.</text>
</comment>
<dbReference type="EMBL" id="UINC01001044">
    <property type="protein sequence ID" value="SUZ68819.1"/>
    <property type="molecule type" value="Genomic_DNA"/>
</dbReference>
<evidence type="ECO:0008006" key="11">
    <source>
        <dbReference type="Google" id="ProtNLM"/>
    </source>
</evidence>
<dbReference type="HAMAP" id="MF_00024">
    <property type="entry name" value="CobD_CbiB"/>
    <property type="match status" value="1"/>
</dbReference>
<dbReference type="PANTHER" id="PTHR34308">
    <property type="entry name" value="COBALAMIN BIOSYNTHESIS PROTEIN CBIB"/>
    <property type="match status" value="1"/>
</dbReference>
<dbReference type="AlphaFoldDB" id="A0A381PS14"/>
<dbReference type="GO" id="GO:0005886">
    <property type="term" value="C:plasma membrane"/>
    <property type="evidence" value="ECO:0007669"/>
    <property type="project" value="UniProtKB-SubCell"/>
</dbReference>
<dbReference type="InterPro" id="IPR004485">
    <property type="entry name" value="Cobalamin_biosynth_CobD/CbiB"/>
</dbReference>
<evidence type="ECO:0000256" key="3">
    <source>
        <dbReference type="ARBA" id="ARBA00006263"/>
    </source>
</evidence>
<gene>
    <name evidence="10" type="ORF">METZ01_LOCUS21673</name>
</gene>
<name>A0A381PS14_9ZZZZ</name>
<keyword evidence="8 9" id="KW-0472">Membrane</keyword>
<keyword evidence="5" id="KW-0169">Cobalamin biosynthesis</keyword>
<evidence type="ECO:0000256" key="6">
    <source>
        <dbReference type="ARBA" id="ARBA00022692"/>
    </source>
</evidence>
<evidence type="ECO:0000256" key="8">
    <source>
        <dbReference type="ARBA" id="ARBA00023136"/>
    </source>
</evidence>
<evidence type="ECO:0000256" key="9">
    <source>
        <dbReference type="SAM" id="Phobius"/>
    </source>
</evidence>
<dbReference type="PANTHER" id="PTHR34308:SF1">
    <property type="entry name" value="COBALAMIN BIOSYNTHESIS PROTEIN CBIB"/>
    <property type="match status" value="1"/>
</dbReference>
<feature type="transmembrane region" description="Helical" evidence="9">
    <location>
        <begin position="298"/>
        <end position="316"/>
    </location>
</feature>
<keyword evidence="6 9" id="KW-0812">Transmembrane</keyword>
<dbReference type="NCBIfam" id="TIGR00380">
    <property type="entry name" value="cobal_cbiB"/>
    <property type="match status" value="1"/>
</dbReference>
<dbReference type="GO" id="GO:0048472">
    <property type="term" value="F:threonine-phosphate decarboxylase activity"/>
    <property type="evidence" value="ECO:0007669"/>
    <property type="project" value="InterPro"/>
</dbReference>
<evidence type="ECO:0000256" key="4">
    <source>
        <dbReference type="ARBA" id="ARBA00022475"/>
    </source>
</evidence>
<protein>
    <recommendedName>
        <fullName evidence="11">Cobalamin biosynthesis protein CobD</fullName>
    </recommendedName>
</protein>
<evidence type="ECO:0000256" key="5">
    <source>
        <dbReference type="ARBA" id="ARBA00022573"/>
    </source>
</evidence>
<keyword evidence="4" id="KW-1003">Cell membrane</keyword>
<evidence type="ECO:0000256" key="2">
    <source>
        <dbReference type="ARBA" id="ARBA00004953"/>
    </source>
</evidence>
<organism evidence="10">
    <name type="scientific">marine metagenome</name>
    <dbReference type="NCBI Taxonomy" id="408172"/>
    <lineage>
        <taxon>unclassified sequences</taxon>
        <taxon>metagenomes</taxon>
        <taxon>ecological metagenomes</taxon>
    </lineage>
</organism>
<sequence>VTHPAIMLALILWLDLLFGDPVYQLHPVRLIGILLSWYESRLRSIGLDGKFGGIILVLLLLFSALVISMGISSYLKSLHWSLSWLWSMYLGWSFLALRDLLVHAKHVAKALETENLPEAKRQVGMLVGRDTKLMDFPACGRATVESVSENLNDGVIAPLFFFCFFGIQGMLLFKVISTLDSMVGYQNERYQNFGWCAAKLDDFLSMIPARISWLLLSGTAALFPEYSGRNALRVGWRDHAKLPSLNAGWCEATAAGALNIRLCGPIWREGKLAHNYWLGSQRDREGATAWDIQLASRLALITTLIGSGLIVVLLWLTEFKPFFST</sequence>
<comment type="pathway">
    <text evidence="2">Cofactor biosynthesis; adenosylcobalamin biosynthesis.</text>
</comment>
<feature type="transmembrane region" description="Helical" evidence="9">
    <location>
        <begin position="155"/>
        <end position="173"/>
    </location>
</feature>
<dbReference type="UniPathway" id="UPA00148"/>
<evidence type="ECO:0000313" key="10">
    <source>
        <dbReference type="EMBL" id="SUZ68819.1"/>
    </source>
</evidence>
<evidence type="ECO:0000256" key="1">
    <source>
        <dbReference type="ARBA" id="ARBA00004651"/>
    </source>
</evidence>
<dbReference type="Pfam" id="PF03186">
    <property type="entry name" value="CobD_Cbib"/>
    <property type="match status" value="1"/>
</dbReference>
<proteinExistence type="inferred from homology"/>
<accession>A0A381PS14</accession>
<feature type="non-terminal residue" evidence="10">
    <location>
        <position position="1"/>
    </location>
</feature>